<evidence type="ECO:0000256" key="2">
    <source>
        <dbReference type="ARBA" id="ARBA00000711"/>
    </source>
</evidence>
<comment type="catalytic activity">
    <reaction evidence="3">
        <text>adenosylcob(III)inamide + GTP = adenosylcob(III)inamide phosphate + GDP + H(+)</text>
        <dbReference type="Rhea" id="RHEA:15765"/>
        <dbReference type="ChEBI" id="CHEBI:2480"/>
        <dbReference type="ChEBI" id="CHEBI:15378"/>
        <dbReference type="ChEBI" id="CHEBI:37565"/>
        <dbReference type="ChEBI" id="CHEBI:58189"/>
        <dbReference type="ChEBI" id="CHEBI:58502"/>
        <dbReference type="EC" id="2.7.1.156"/>
    </reaction>
</comment>
<keyword evidence="15 19" id="KW-0342">GTP-binding</keyword>
<dbReference type="InterPro" id="IPR003203">
    <property type="entry name" value="CobU/CobP"/>
</dbReference>
<accession>A0A8J8KAW7</accession>
<evidence type="ECO:0000256" key="4">
    <source>
        <dbReference type="ARBA" id="ARBA00003889"/>
    </source>
</evidence>
<gene>
    <name evidence="20" type="ORF">HR057_01750</name>
</gene>
<feature type="binding site" evidence="19">
    <location>
        <begin position="16"/>
        <end position="23"/>
    </location>
    <ligand>
        <name>GTP</name>
        <dbReference type="ChEBI" id="CHEBI:37565"/>
    </ligand>
</feature>
<proteinExistence type="inferred from homology"/>
<dbReference type="GO" id="GO:0005524">
    <property type="term" value="F:ATP binding"/>
    <property type="evidence" value="ECO:0007669"/>
    <property type="project" value="UniProtKB-KW"/>
</dbReference>
<evidence type="ECO:0000256" key="3">
    <source>
        <dbReference type="ARBA" id="ARBA00001522"/>
    </source>
</evidence>
<dbReference type="InterPro" id="IPR027417">
    <property type="entry name" value="P-loop_NTPase"/>
</dbReference>
<evidence type="ECO:0000256" key="8">
    <source>
        <dbReference type="ARBA" id="ARBA00012016"/>
    </source>
</evidence>
<feature type="binding site" evidence="19">
    <location>
        <begin position="44"/>
        <end position="46"/>
    </location>
    <ligand>
        <name>GTP</name>
        <dbReference type="ChEBI" id="CHEBI:37565"/>
    </ligand>
</feature>
<dbReference type="EC" id="2.7.1.156" evidence="8"/>
<feature type="binding site" evidence="19">
    <location>
        <position position="96"/>
    </location>
    <ligand>
        <name>GTP</name>
        <dbReference type="ChEBI" id="CHEBI:37565"/>
    </ligand>
</feature>
<evidence type="ECO:0000256" key="18">
    <source>
        <dbReference type="PIRSR" id="PIRSR006135-1"/>
    </source>
</evidence>
<keyword evidence="14" id="KW-0067">ATP-binding</keyword>
<keyword evidence="12 19" id="KW-0547">Nucleotide-binding</keyword>
<evidence type="ECO:0000256" key="13">
    <source>
        <dbReference type="ARBA" id="ARBA00022777"/>
    </source>
</evidence>
<comment type="caution">
    <text evidence="20">The sequence shown here is derived from an EMBL/GenBank/DDBJ whole genome shotgun (WGS) entry which is preliminary data.</text>
</comment>
<dbReference type="EMBL" id="JABTTE010000001">
    <property type="protein sequence ID" value="NSL50483.1"/>
    <property type="molecule type" value="Genomic_DNA"/>
</dbReference>
<feature type="binding site" evidence="19">
    <location>
        <position position="75"/>
    </location>
    <ligand>
        <name>GTP</name>
        <dbReference type="ChEBI" id="CHEBI:37565"/>
    </ligand>
</feature>
<evidence type="ECO:0000256" key="19">
    <source>
        <dbReference type="PIRSR" id="PIRSR006135-2"/>
    </source>
</evidence>
<evidence type="ECO:0000313" key="20">
    <source>
        <dbReference type="EMBL" id="NSL50483.1"/>
    </source>
</evidence>
<dbReference type="EC" id="2.7.7.62" evidence="9"/>
<dbReference type="GO" id="GO:0043752">
    <property type="term" value="F:adenosylcobinamide kinase activity"/>
    <property type="evidence" value="ECO:0007669"/>
    <property type="project" value="UniProtKB-EC"/>
</dbReference>
<dbReference type="GO" id="GO:0008820">
    <property type="term" value="F:cobinamide phosphate guanylyltransferase activity"/>
    <property type="evidence" value="ECO:0007669"/>
    <property type="project" value="UniProtKB-EC"/>
</dbReference>
<evidence type="ECO:0000256" key="6">
    <source>
        <dbReference type="ARBA" id="ARBA00005159"/>
    </source>
</evidence>
<dbReference type="SUPFAM" id="SSF52540">
    <property type="entry name" value="P-loop containing nucleoside triphosphate hydrolases"/>
    <property type="match status" value="1"/>
</dbReference>
<organism evidence="20 21">
    <name type="scientific">Calidifontibacillus erzurumensis</name>
    <dbReference type="NCBI Taxonomy" id="2741433"/>
    <lineage>
        <taxon>Bacteria</taxon>
        <taxon>Bacillati</taxon>
        <taxon>Bacillota</taxon>
        <taxon>Bacilli</taxon>
        <taxon>Bacillales</taxon>
        <taxon>Bacillaceae</taxon>
        <taxon>Calidifontibacillus/Schinkia group</taxon>
        <taxon>Calidifontibacillus</taxon>
    </lineage>
</organism>
<evidence type="ECO:0000256" key="16">
    <source>
        <dbReference type="ARBA" id="ARBA00029570"/>
    </source>
</evidence>
<evidence type="ECO:0000256" key="9">
    <source>
        <dbReference type="ARBA" id="ARBA00012523"/>
    </source>
</evidence>
<dbReference type="PANTHER" id="PTHR34848">
    <property type="match status" value="1"/>
</dbReference>
<comment type="catalytic activity">
    <reaction evidence="2">
        <text>adenosylcob(III)inamide phosphate + GTP + H(+) = adenosylcob(III)inamide-GDP + diphosphate</text>
        <dbReference type="Rhea" id="RHEA:22712"/>
        <dbReference type="ChEBI" id="CHEBI:15378"/>
        <dbReference type="ChEBI" id="CHEBI:33019"/>
        <dbReference type="ChEBI" id="CHEBI:37565"/>
        <dbReference type="ChEBI" id="CHEBI:58502"/>
        <dbReference type="ChEBI" id="CHEBI:60487"/>
        <dbReference type="EC" id="2.7.7.62"/>
    </reaction>
</comment>
<protein>
    <recommendedName>
        <fullName evidence="16">Adenosylcobinamide kinase</fullName>
        <ecNumber evidence="8">2.7.1.156</ecNumber>
        <ecNumber evidence="9">2.7.7.62</ecNumber>
    </recommendedName>
    <alternativeName>
        <fullName evidence="17">Adenosylcobinamide-phosphate guanylyltransferase</fullName>
    </alternativeName>
</protein>
<keyword evidence="21" id="KW-1185">Reference proteome</keyword>
<evidence type="ECO:0000256" key="1">
    <source>
        <dbReference type="ARBA" id="ARBA00000312"/>
    </source>
</evidence>
<evidence type="ECO:0000313" key="21">
    <source>
        <dbReference type="Proteomes" id="UP000625804"/>
    </source>
</evidence>
<dbReference type="Pfam" id="PF02283">
    <property type="entry name" value="CobU"/>
    <property type="match status" value="1"/>
</dbReference>
<evidence type="ECO:0000256" key="5">
    <source>
        <dbReference type="ARBA" id="ARBA00004692"/>
    </source>
</evidence>
<sequence>MFESKNSSSKLIFISGGVRSGKSTFAEKLACSIAGKTSSLHYIATSLPYDDEMVARIKKHQLDRSEGIYKWKTWEQPMNLHYLVNQFTNRDVVLIDCLTTLLGNELFFDGCWLDEKKVEAMLNRLKNTFELYKQTAKTTIIVSNEIFSEGIPTDRGSRLYMKQLGKLHQFLITLCNEAYLLEYGVVRKMKEGH</sequence>
<dbReference type="UniPathway" id="UPA00148">
    <property type="reaction ID" value="UER00236"/>
</dbReference>
<feature type="active site" description="GMP-histidine intermediate" evidence="18">
    <location>
        <position position="60"/>
    </location>
</feature>
<dbReference type="PANTHER" id="PTHR34848:SF1">
    <property type="entry name" value="BIFUNCTIONAL ADENOSYLCOBALAMIN BIOSYNTHESIS PROTEIN COBU"/>
    <property type="match status" value="1"/>
</dbReference>
<comment type="catalytic activity">
    <reaction evidence="1">
        <text>adenosylcob(III)inamide + ATP = adenosylcob(III)inamide phosphate + ADP + H(+)</text>
        <dbReference type="Rhea" id="RHEA:15769"/>
        <dbReference type="ChEBI" id="CHEBI:2480"/>
        <dbReference type="ChEBI" id="CHEBI:15378"/>
        <dbReference type="ChEBI" id="CHEBI:30616"/>
        <dbReference type="ChEBI" id="CHEBI:58502"/>
        <dbReference type="ChEBI" id="CHEBI:456216"/>
        <dbReference type="EC" id="2.7.1.156"/>
    </reaction>
</comment>
<dbReference type="Gene3D" id="3.40.50.300">
    <property type="entry name" value="P-loop containing nucleotide triphosphate hydrolases"/>
    <property type="match status" value="1"/>
</dbReference>
<evidence type="ECO:0000256" key="7">
    <source>
        <dbReference type="ARBA" id="ARBA00007490"/>
    </source>
</evidence>
<reference evidence="20" key="1">
    <citation type="submission" date="2020-06" db="EMBL/GenBank/DDBJ databases">
        <title>A novel thermopfilic bacterium from Erzurum, Turkey.</title>
        <authorList>
            <person name="Adiguzel A."/>
            <person name="Ay H."/>
            <person name="Baltaci M.O."/>
        </authorList>
    </citation>
    <scope>NUCLEOTIDE SEQUENCE</scope>
    <source>
        <strain evidence="20">P2</strain>
    </source>
</reference>
<keyword evidence="11" id="KW-0808">Transferase</keyword>
<comment type="function">
    <text evidence="4">Catalyzes ATP-dependent phosphorylation of adenosylcobinamide and addition of GMP to adenosylcobinamide phosphate.</text>
</comment>
<dbReference type="Proteomes" id="UP000625804">
    <property type="component" value="Unassembled WGS sequence"/>
</dbReference>
<dbReference type="AlphaFoldDB" id="A0A8J8KAW7"/>
<dbReference type="GO" id="GO:0009236">
    <property type="term" value="P:cobalamin biosynthetic process"/>
    <property type="evidence" value="ECO:0007669"/>
    <property type="project" value="UniProtKB-UniPathway"/>
</dbReference>
<keyword evidence="20" id="KW-0548">Nucleotidyltransferase</keyword>
<evidence type="ECO:0000256" key="17">
    <source>
        <dbReference type="ARBA" id="ARBA00030571"/>
    </source>
</evidence>
<comment type="pathway">
    <text evidence="5">Cofactor biosynthesis; adenosylcobalamin biosynthesis; adenosylcobalamin from cob(II)yrinate a,c-diamide: step 6/7.</text>
</comment>
<keyword evidence="13 20" id="KW-0418">Kinase</keyword>
<evidence type="ECO:0000256" key="15">
    <source>
        <dbReference type="ARBA" id="ARBA00023134"/>
    </source>
</evidence>
<dbReference type="PIRSF" id="PIRSF006135">
    <property type="entry name" value="CobU"/>
    <property type="match status" value="1"/>
</dbReference>
<evidence type="ECO:0000256" key="12">
    <source>
        <dbReference type="ARBA" id="ARBA00022741"/>
    </source>
</evidence>
<dbReference type="GO" id="GO:0005525">
    <property type="term" value="F:GTP binding"/>
    <property type="evidence" value="ECO:0007669"/>
    <property type="project" value="UniProtKB-KW"/>
</dbReference>
<evidence type="ECO:0000256" key="10">
    <source>
        <dbReference type="ARBA" id="ARBA00022573"/>
    </source>
</evidence>
<evidence type="ECO:0000256" key="14">
    <source>
        <dbReference type="ARBA" id="ARBA00022840"/>
    </source>
</evidence>
<comment type="similarity">
    <text evidence="7">Belongs to the CobU/CobP family.</text>
</comment>
<comment type="pathway">
    <text evidence="6">Cofactor biosynthesis; adenosylcobalamin biosynthesis; adenosylcobalamin from cob(II)yrinate a,c-diamide: step 5/7.</text>
</comment>
<dbReference type="CDD" id="cd00544">
    <property type="entry name" value="CobU"/>
    <property type="match status" value="1"/>
</dbReference>
<evidence type="ECO:0000256" key="11">
    <source>
        <dbReference type="ARBA" id="ARBA00022679"/>
    </source>
</evidence>
<keyword evidence="10" id="KW-0169">Cobalamin biosynthesis</keyword>
<name>A0A8J8KAW7_9BACI</name>